<keyword evidence="3" id="KW-1185">Reference proteome</keyword>
<dbReference type="AlphaFoldDB" id="A0A5B7FJB8"/>
<dbReference type="EMBL" id="VSRR010006646">
    <property type="protein sequence ID" value="MPC45259.1"/>
    <property type="molecule type" value="Genomic_DNA"/>
</dbReference>
<reference evidence="2 3" key="1">
    <citation type="submission" date="2019-05" db="EMBL/GenBank/DDBJ databases">
        <title>Another draft genome of Portunus trituberculatus and its Hox gene families provides insights of decapod evolution.</title>
        <authorList>
            <person name="Jeong J.-H."/>
            <person name="Song I."/>
            <person name="Kim S."/>
            <person name="Choi T."/>
            <person name="Kim D."/>
            <person name="Ryu S."/>
            <person name="Kim W."/>
        </authorList>
    </citation>
    <scope>NUCLEOTIDE SEQUENCE [LARGE SCALE GENOMIC DNA]</scope>
    <source>
        <tissue evidence="2">Muscle</tissue>
    </source>
</reference>
<feature type="compositionally biased region" description="Basic and acidic residues" evidence="1">
    <location>
        <begin position="22"/>
        <end position="32"/>
    </location>
</feature>
<sequence>MQLAGDSDAGPLLLEKDEPEDYKDNHSGKPENPRVAHLCVYVCAWVGGWVHVCGWMDGWVSECVWVAVTVACVTSCQNHLSSFTS</sequence>
<gene>
    <name evidence="2" type="ORF">E2C01_038954</name>
</gene>
<name>A0A5B7FJB8_PORTR</name>
<evidence type="ECO:0000313" key="3">
    <source>
        <dbReference type="Proteomes" id="UP000324222"/>
    </source>
</evidence>
<comment type="caution">
    <text evidence="2">The sequence shown here is derived from an EMBL/GenBank/DDBJ whole genome shotgun (WGS) entry which is preliminary data.</text>
</comment>
<evidence type="ECO:0000256" key="1">
    <source>
        <dbReference type="SAM" id="MobiDB-lite"/>
    </source>
</evidence>
<organism evidence="2 3">
    <name type="scientific">Portunus trituberculatus</name>
    <name type="common">Swimming crab</name>
    <name type="synonym">Neptunus trituberculatus</name>
    <dbReference type="NCBI Taxonomy" id="210409"/>
    <lineage>
        <taxon>Eukaryota</taxon>
        <taxon>Metazoa</taxon>
        <taxon>Ecdysozoa</taxon>
        <taxon>Arthropoda</taxon>
        <taxon>Crustacea</taxon>
        <taxon>Multicrustacea</taxon>
        <taxon>Malacostraca</taxon>
        <taxon>Eumalacostraca</taxon>
        <taxon>Eucarida</taxon>
        <taxon>Decapoda</taxon>
        <taxon>Pleocyemata</taxon>
        <taxon>Brachyura</taxon>
        <taxon>Eubrachyura</taxon>
        <taxon>Portunoidea</taxon>
        <taxon>Portunidae</taxon>
        <taxon>Portuninae</taxon>
        <taxon>Portunus</taxon>
    </lineage>
</organism>
<protein>
    <submittedName>
        <fullName evidence="2">Uncharacterized protein</fullName>
    </submittedName>
</protein>
<accession>A0A5B7FJB8</accession>
<feature type="region of interest" description="Disordered" evidence="1">
    <location>
        <begin position="1"/>
        <end position="32"/>
    </location>
</feature>
<dbReference type="Proteomes" id="UP000324222">
    <property type="component" value="Unassembled WGS sequence"/>
</dbReference>
<evidence type="ECO:0000313" key="2">
    <source>
        <dbReference type="EMBL" id="MPC45259.1"/>
    </source>
</evidence>
<proteinExistence type="predicted"/>